<dbReference type="Pfam" id="PF00443">
    <property type="entry name" value="UCH"/>
    <property type="match status" value="1"/>
</dbReference>
<dbReference type="InterPro" id="IPR007724">
    <property type="entry name" value="Poly_GlycHdrlase"/>
</dbReference>
<evidence type="ECO:0000259" key="12">
    <source>
        <dbReference type="PROSITE" id="PS50271"/>
    </source>
</evidence>
<dbReference type="GO" id="GO:0006282">
    <property type="term" value="P:regulation of DNA repair"/>
    <property type="evidence" value="ECO:0007669"/>
    <property type="project" value="InterPro"/>
</dbReference>
<dbReference type="PROSITE" id="PS50235">
    <property type="entry name" value="USP_3"/>
    <property type="match status" value="1"/>
</dbReference>
<dbReference type="InterPro" id="IPR001607">
    <property type="entry name" value="Znf_UBP"/>
</dbReference>
<organism evidence="13 14">
    <name type="scientific">Clunio marinus</name>
    <dbReference type="NCBI Taxonomy" id="568069"/>
    <lineage>
        <taxon>Eukaryota</taxon>
        <taxon>Metazoa</taxon>
        <taxon>Ecdysozoa</taxon>
        <taxon>Arthropoda</taxon>
        <taxon>Hexapoda</taxon>
        <taxon>Insecta</taxon>
        <taxon>Pterygota</taxon>
        <taxon>Neoptera</taxon>
        <taxon>Endopterygota</taxon>
        <taxon>Diptera</taxon>
        <taxon>Nematocera</taxon>
        <taxon>Chironomoidea</taxon>
        <taxon>Chironomidae</taxon>
        <taxon>Clunio</taxon>
    </lineage>
</organism>
<feature type="compositionally biased region" description="Polar residues" evidence="10">
    <location>
        <begin position="1454"/>
        <end position="1473"/>
    </location>
</feature>
<proteinExistence type="inferred from homology"/>
<name>A0A1J1HT79_9DIPT</name>
<evidence type="ECO:0000256" key="8">
    <source>
        <dbReference type="PIRSR" id="PIRSR607724-2"/>
    </source>
</evidence>
<keyword evidence="4 9" id="KW-0863">Zinc-finger</keyword>
<dbReference type="GO" id="GO:0005737">
    <property type="term" value="C:cytoplasm"/>
    <property type="evidence" value="ECO:0007669"/>
    <property type="project" value="TreeGrafter"/>
</dbReference>
<dbReference type="GO" id="GO:0009225">
    <property type="term" value="P:nucleotide-sugar metabolic process"/>
    <property type="evidence" value="ECO:0007669"/>
    <property type="project" value="TreeGrafter"/>
</dbReference>
<dbReference type="EC" id="3.2.1.143" evidence="2"/>
<dbReference type="EMBL" id="CVRI01000020">
    <property type="protein sequence ID" value="CRK91263.1"/>
    <property type="molecule type" value="Genomic_DNA"/>
</dbReference>
<dbReference type="GO" id="GO:1990966">
    <property type="term" value="P:ATP generation from poly-ADP-D-ribose"/>
    <property type="evidence" value="ECO:0007669"/>
    <property type="project" value="TreeGrafter"/>
</dbReference>
<evidence type="ECO:0000256" key="5">
    <source>
        <dbReference type="ARBA" id="ARBA00022801"/>
    </source>
</evidence>
<evidence type="ECO:0000256" key="10">
    <source>
        <dbReference type="SAM" id="MobiDB-lite"/>
    </source>
</evidence>
<feature type="compositionally biased region" description="Basic and acidic residues" evidence="10">
    <location>
        <begin position="1392"/>
        <end position="1408"/>
    </location>
</feature>
<feature type="region of interest" description="Disordered" evidence="10">
    <location>
        <begin position="791"/>
        <end position="848"/>
    </location>
</feature>
<dbReference type="GO" id="GO:0004649">
    <property type="term" value="F:poly(ADP-ribose) glycohydrolase activity"/>
    <property type="evidence" value="ECO:0007669"/>
    <property type="project" value="UniProtKB-EC"/>
</dbReference>
<feature type="binding site" evidence="8">
    <location>
        <position position="1180"/>
    </location>
    <ligand>
        <name>substrate</name>
    </ligand>
</feature>
<feature type="compositionally biased region" description="Polar residues" evidence="10">
    <location>
        <begin position="521"/>
        <end position="532"/>
    </location>
</feature>
<protein>
    <recommendedName>
        <fullName evidence="2">poly(ADP-ribose) glycohydrolase</fullName>
        <ecNumber evidence="2">3.2.1.143</ecNumber>
    </recommendedName>
</protein>
<feature type="region of interest" description="Disordered" evidence="10">
    <location>
        <begin position="1"/>
        <end position="27"/>
    </location>
</feature>
<feature type="compositionally biased region" description="Polar residues" evidence="10">
    <location>
        <begin position="471"/>
        <end position="480"/>
    </location>
</feature>
<evidence type="ECO:0000313" key="13">
    <source>
        <dbReference type="EMBL" id="CRK91263.1"/>
    </source>
</evidence>
<feature type="binding site" evidence="8">
    <location>
        <position position="1221"/>
    </location>
    <ligand>
        <name>substrate</name>
    </ligand>
</feature>
<feature type="compositionally biased region" description="Basic residues" evidence="10">
    <location>
        <begin position="459"/>
        <end position="470"/>
    </location>
</feature>
<dbReference type="SUPFAM" id="SSF54001">
    <property type="entry name" value="Cysteine proteinases"/>
    <property type="match status" value="1"/>
</dbReference>
<dbReference type="InterPro" id="IPR028889">
    <property type="entry name" value="USP"/>
</dbReference>
<dbReference type="GO" id="GO:0008270">
    <property type="term" value="F:zinc ion binding"/>
    <property type="evidence" value="ECO:0007669"/>
    <property type="project" value="UniProtKB-KW"/>
</dbReference>
<evidence type="ECO:0000256" key="4">
    <source>
        <dbReference type="ARBA" id="ARBA00022771"/>
    </source>
</evidence>
<keyword evidence="6" id="KW-0862">Zinc</keyword>
<feature type="region of interest" description="Disordered" evidence="10">
    <location>
        <begin position="1385"/>
        <end position="1482"/>
    </location>
</feature>
<dbReference type="InterPro" id="IPR013083">
    <property type="entry name" value="Znf_RING/FYVE/PHD"/>
</dbReference>
<dbReference type="PANTHER" id="PTHR12837:SF15">
    <property type="entry name" value="POLY(ADP-RIBOSE) GLYCOHYDROLASE"/>
    <property type="match status" value="1"/>
</dbReference>
<dbReference type="STRING" id="568069.A0A1J1HT79"/>
<dbReference type="GO" id="GO:0016579">
    <property type="term" value="P:protein deubiquitination"/>
    <property type="evidence" value="ECO:0007669"/>
    <property type="project" value="InterPro"/>
</dbReference>
<dbReference type="InterPro" id="IPR046372">
    <property type="entry name" value="PARG_cat_C"/>
</dbReference>
<dbReference type="PROSITE" id="PS00972">
    <property type="entry name" value="USP_1"/>
    <property type="match status" value="1"/>
</dbReference>
<dbReference type="InterPro" id="IPR018200">
    <property type="entry name" value="USP_CS"/>
</dbReference>
<comment type="similarity">
    <text evidence="1">Belongs to the poly(ADP-ribose) glycohydrolase family.</text>
</comment>
<accession>A0A1J1HT79</accession>
<keyword evidence="3" id="KW-0479">Metal-binding</keyword>
<sequence length="1482" mass="168682">MIKTKNDEGSSTDSCDEKDKADDKSQLGCSHVTKSIESSKLRKVLKEKGILQKCSECEKLPVDDMCDDNMYEYDNALMLCLRCGTQLCGRRKNKHALRHYETPHSDSHALTINTATFQVWCYLCDNEVAENSSKKVLECAQLVKKTAQKPIIDQETAENKVRSVLESMTPLLYDDNNTTAENTKLRQASPSSIINSSLKFDSTVGHDSVSTEMLPRVRGLTNLGNTCFFNAMMQNLAQTPFLLEVLKDTSAPGEEFELPGGRIKSGDDELDLPKVIGELKEWGPFTQTLAETLEELQTKSGGVFTPRDVLRQFTSRWPQFAGGDQHDSHEALRHLLESVRSEDLRRFQSVILQKLGYNSKTDPSKVENDAKAKIKFYGNQAQERILQPEPVFRGFLVSTLTCQDCNNISPNQETFLDISLPVTTDKPHPPATRRKTSPEPLEKPLGPTKSQLKKEKRAERKAKRVTKNQSRKQPQSSPSNAIDDENKETENVSSPESESDADVEDSVTDDPLPRKIEVDANGNSTEMKSPQSPEKKDDMPENIFKGEDIASNVAYQATISNSGMANLSNNMSKVKIADDELIDEDEKQKAIKNQQILRQQQNRTRQISHADWSNTLGPRYQCPEGELSVQSCLNHFMSVEYMMGNNKVGCEACTERINGKNGKTVYTNATKQFLISSPPAVLILHLKRFQVGMRGMFRKITKHVEFPTILDLAPFCASKVKLLSHVRRHQKKLLYSLYGIVEHSGGMHGGHYIAYVKVRPKLGGKDHPRWDYLPKGTKAELDQIDEQKMELEKQAEKVKKRQMSTAKDSDDSLSSTSTSSSDDEEDAATGGSDEPSEEPPQGKWYYVSDSHVREVSEERIKQDYLMEEIEEKWVGTPITDIYGNYGIFERQNQAPVIEESDYHTVLFELPLPDDELEFPKPKEGKDEWNENFVRLPSSSESRYQEIDESGYSSEKLRWDLICKSLTENKIENSHDLEKAIKAYNTKYENQWDFSALHFTFEEIFLEEEAEFFFFEVMPEIIDLALRLPQLIKSSIPLLKQRKNHAISMSQEQAGCLMANAFLCTFPRRNIKRYMSDYPEINFNKLFNCGMKNNVAQKIKCICHYFKQICYVKMPTGVLTFQRRFIDSSELPSWEESNVKFSTINVNVSKEGTIEDGTGMLQVDFANRFLGGGVLSWGCVQEEIRSVINPEIIVGMLFCESMSSKDAILLTGCEQFSKCSGYSTTFEWAGNNVDTTQRDKFRRRMTYIVAIDAISYRKPHLQFEPFAITREANKAFVGFYHDPNDEVFPIPIASGNWGCGAFGGNKQIKSLIQLMACSVNQRNLVYFTFGEDEIMSEINEMFEFLKRNEITIGQIWKLLRKFKEKGMTNRPNLLYSFIYKHYNSNDDESGPGELKDEKTINEESEKRSENAFSEIEFSEETSSEDSNKQEEAQELHSDGPSMKKTKVDEDDQNEETFNQSNETLNAIAMPTNNKKITDFFKPK</sequence>
<evidence type="ECO:0000259" key="11">
    <source>
        <dbReference type="PROSITE" id="PS50235"/>
    </source>
</evidence>
<dbReference type="PROSITE" id="PS00973">
    <property type="entry name" value="USP_2"/>
    <property type="match status" value="1"/>
</dbReference>
<evidence type="ECO:0000256" key="2">
    <source>
        <dbReference type="ARBA" id="ARBA00012255"/>
    </source>
</evidence>
<feature type="active site" evidence="7">
    <location>
        <position position="1182"/>
    </location>
</feature>
<dbReference type="Pfam" id="PF20811">
    <property type="entry name" value="PARG_cat_N"/>
    <property type="match status" value="1"/>
</dbReference>
<dbReference type="PANTHER" id="PTHR12837">
    <property type="entry name" value="POLY ADP-RIBOSE GLYCOHYDROLASE"/>
    <property type="match status" value="1"/>
</dbReference>
<dbReference type="CDD" id="cd02667">
    <property type="entry name" value="Peptidase_C19K"/>
    <property type="match status" value="1"/>
</dbReference>
<dbReference type="GO" id="GO:0005975">
    <property type="term" value="P:carbohydrate metabolic process"/>
    <property type="evidence" value="ECO:0007669"/>
    <property type="project" value="InterPro"/>
</dbReference>
<feature type="compositionally biased region" description="Basic and acidic residues" evidence="10">
    <location>
        <begin position="15"/>
        <end position="25"/>
    </location>
</feature>
<evidence type="ECO:0000256" key="9">
    <source>
        <dbReference type="PROSITE-ProRule" id="PRU00502"/>
    </source>
</evidence>
<dbReference type="Pfam" id="PF02148">
    <property type="entry name" value="zf-UBP"/>
    <property type="match status" value="1"/>
</dbReference>
<feature type="domain" description="UBP-type" evidence="12">
    <location>
        <begin position="27"/>
        <end position="147"/>
    </location>
</feature>
<dbReference type="OrthoDB" id="2020758at2759"/>
<keyword evidence="14" id="KW-1185">Reference proteome</keyword>
<evidence type="ECO:0000256" key="6">
    <source>
        <dbReference type="ARBA" id="ARBA00022833"/>
    </source>
</evidence>
<feature type="active site" evidence="7">
    <location>
        <position position="1181"/>
    </location>
</feature>
<dbReference type="GO" id="GO:0004843">
    <property type="term" value="F:cysteine-type deubiquitinase activity"/>
    <property type="evidence" value="ECO:0007669"/>
    <property type="project" value="InterPro"/>
</dbReference>
<keyword evidence="5" id="KW-0378">Hydrolase</keyword>
<feature type="compositionally biased region" description="Acidic residues" evidence="10">
    <location>
        <begin position="497"/>
        <end position="508"/>
    </location>
</feature>
<gene>
    <name evidence="13" type="ORF">CLUMA_CG004943</name>
</gene>
<dbReference type="InterPro" id="IPR001394">
    <property type="entry name" value="Peptidase_C19_UCH"/>
</dbReference>
<evidence type="ECO:0000256" key="7">
    <source>
        <dbReference type="PIRSR" id="PIRSR607724-1"/>
    </source>
</evidence>
<feature type="compositionally biased region" description="Basic and acidic residues" evidence="10">
    <location>
        <begin position="1424"/>
        <end position="1436"/>
    </location>
</feature>
<reference evidence="13 14" key="1">
    <citation type="submission" date="2015-04" db="EMBL/GenBank/DDBJ databases">
        <authorList>
            <person name="Syromyatnikov M.Y."/>
            <person name="Popov V.N."/>
        </authorList>
    </citation>
    <scope>NUCLEOTIDE SEQUENCE [LARGE SCALE GENOMIC DNA]</scope>
</reference>
<dbReference type="PROSITE" id="PS50271">
    <property type="entry name" value="ZF_UBP"/>
    <property type="match status" value="1"/>
</dbReference>
<dbReference type="SUPFAM" id="SSF57850">
    <property type="entry name" value="RING/U-box"/>
    <property type="match status" value="1"/>
</dbReference>
<feature type="active site" evidence="7">
    <location>
        <position position="1163"/>
    </location>
</feature>
<dbReference type="Gene3D" id="3.90.70.10">
    <property type="entry name" value="Cysteine proteinases"/>
    <property type="match status" value="2"/>
</dbReference>
<dbReference type="Gene3D" id="3.30.40.10">
    <property type="entry name" value="Zinc/RING finger domain, C3HC4 (zinc finger)"/>
    <property type="match status" value="1"/>
</dbReference>
<feature type="domain" description="USP" evidence="11">
    <location>
        <begin position="218"/>
        <end position="871"/>
    </location>
</feature>
<dbReference type="GO" id="GO:0005634">
    <property type="term" value="C:nucleus"/>
    <property type="evidence" value="ECO:0007669"/>
    <property type="project" value="TreeGrafter"/>
</dbReference>
<dbReference type="Proteomes" id="UP000183832">
    <property type="component" value="Unassembled WGS sequence"/>
</dbReference>
<feature type="region of interest" description="Disordered" evidence="10">
    <location>
        <begin position="419"/>
        <end position="541"/>
    </location>
</feature>
<evidence type="ECO:0000313" key="14">
    <source>
        <dbReference type="Proteomes" id="UP000183832"/>
    </source>
</evidence>
<evidence type="ECO:0000256" key="3">
    <source>
        <dbReference type="ARBA" id="ARBA00022723"/>
    </source>
</evidence>
<dbReference type="InterPro" id="IPR048362">
    <property type="entry name" value="PARG_helical"/>
</dbReference>
<dbReference type="InterPro" id="IPR038765">
    <property type="entry name" value="Papain-like_cys_pep_sf"/>
</dbReference>
<feature type="binding site" evidence="8">
    <location>
        <position position="1166"/>
    </location>
    <ligand>
        <name>substrate</name>
    </ligand>
</feature>
<dbReference type="Pfam" id="PF05028">
    <property type="entry name" value="PARG_cat_C"/>
    <property type="match status" value="1"/>
</dbReference>
<evidence type="ECO:0000256" key="1">
    <source>
        <dbReference type="ARBA" id="ARBA00009545"/>
    </source>
</evidence>